<dbReference type="Gene3D" id="1.25.10.10">
    <property type="entry name" value="Leucine-rich Repeat Variant"/>
    <property type="match status" value="1"/>
</dbReference>
<gene>
    <name evidence="1" type="ORF">ERUC_LOCUS7290</name>
</gene>
<dbReference type="InterPro" id="IPR011989">
    <property type="entry name" value="ARM-like"/>
</dbReference>
<name>A0ABC8JDS0_ERUVS</name>
<evidence type="ECO:0000313" key="2">
    <source>
        <dbReference type="Proteomes" id="UP001642260"/>
    </source>
</evidence>
<protein>
    <submittedName>
        <fullName evidence="1">Uncharacterized protein</fullName>
    </submittedName>
</protein>
<dbReference type="InterPro" id="IPR016024">
    <property type="entry name" value="ARM-type_fold"/>
</dbReference>
<organism evidence="1 2">
    <name type="scientific">Eruca vesicaria subsp. sativa</name>
    <name type="common">Garden rocket</name>
    <name type="synonym">Eruca sativa</name>
    <dbReference type="NCBI Taxonomy" id="29727"/>
    <lineage>
        <taxon>Eukaryota</taxon>
        <taxon>Viridiplantae</taxon>
        <taxon>Streptophyta</taxon>
        <taxon>Embryophyta</taxon>
        <taxon>Tracheophyta</taxon>
        <taxon>Spermatophyta</taxon>
        <taxon>Magnoliopsida</taxon>
        <taxon>eudicotyledons</taxon>
        <taxon>Gunneridae</taxon>
        <taxon>Pentapetalae</taxon>
        <taxon>rosids</taxon>
        <taxon>malvids</taxon>
        <taxon>Brassicales</taxon>
        <taxon>Brassicaceae</taxon>
        <taxon>Brassiceae</taxon>
        <taxon>Eruca</taxon>
    </lineage>
</organism>
<proteinExistence type="predicted"/>
<dbReference type="EMBL" id="CAKOAT010081821">
    <property type="protein sequence ID" value="CAH8314929.1"/>
    <property type="molecule type" value="Genomic_DNA"/>
</dbReference>
<reference evidence="1 2" key="1">
    <citation type="submission" date="2022-03" db="EMBL/GenBank/DDBJ databases">
        <authorList>
            <person name="Macdonald S."/>
            <person name="Ahmed S."/>
            <person name="Newling K."/>
        </authorList>
    </citation>
    <scope>NUCLEOTIDE SEQUENCE [LARGE SCALE GENOMIC DNA]</scope>
</reference>
<dbReference type="Proteomes" id="UP001642260">
    <property type="component" value="Unassembled WGS sequence"/>
</dbReference>
<keyword evidence="2" id="KW-1185">Reference proteome</keyword>
<evidence type="ECO:0000313" key="1">
    <source>
        <dbReference type="EMBL" id="CAH8314929.1"/>
    </source>
</evidence>
<dbReference type="AlphaFoldDB" id="A0ABC8JDS0"/>
<comment type="caution">
    <text evidence="1">The sequence shown here is derived from an EMBL/GenBank/DDBJ whole genome shotgun (WGS) entry which is preliminary data.</text>
</comment>
<sequence length="125" mass="13826">MAESGAERLQEEAMIALKNLSSSKEICLEVVSLNFIQKLTSFLHQNFCRKHSIIILENLYNTEKGGVCIALIAESLDSNVPEELENAVSILLQLCGEIVREGVNIYSSLLLIYIRGSEVLCVLIA</sequence>
<accession>A0ABC8JDS0</accession>
<dbReference type="SUPFAM" id="SSF48371">
    <property type="entry name" value="ARM repeat"/>
    <property type="match status" value="1"/>
</dbReference>